<reference evidence="2" key="1">
    <citation type="submission" date="2022-01" db="EMBL/GenBank/DDBJ databases">
        <authorList>
            <person name="King R."/>
        </authorList>
    </citation>
    <scope>NUCLEOTIDE SEQUENCE</scope>
</reference>
<evidence type="ECO:0000256" key="1">
    <source>
        <dbReference type="SAM" id="SignalP"/>
    </source>
</evidence>
<gene>
    <name evidence="2" type="ORF">NEZAVI_LOCUS10662</name>
</gene>
<feature type="signal peptide" evidence="1">
    <location>
        <begin position="1"/>
        <end position="20"/>
    </location>
</feature>
<name>A0A9P0MNQ5_NEZVI</name>
<feature type="chain" id="PRO_5040279460" description="Neuropeptide" evidence="1">
    <location>
        <begin position="21"/>
        <end position="63"/>
    </location>
</feature>
<evidence type="ECO:0000313" key="2">
    <source>
        <dbReference type="EMBL" id="CAH1401693.1"/>
    </source>
</evidence>
<keyword evidence="1" id="KW-0732">Signal</keyword>
<organism evidence="2 3">
    <name type="scientific">Nezara viridula</name>
    <name type="common">Southern green stink bug</name>
    <name type="synonym">Cimex viridulus</name>
    <dbReference type="NCBI Taxonomy" id="85310"/>
    <lineage>
        <taxon>Eukaryota</taxon>
        <taxon>Metazoa</taxon>
        <taxon>Ecdysozoa</taxon>
        <taxon>Arthropoda</taxon>
        <taxon>Hexapoda</taxon>
        <taxon>Insecta</taxon>
        <taxon>Pterygota</taxon>
        <taxon>Neoptera</taxon>
        <taxon>Paraneoptera</taxon>
        <taxon>Hemiptera</taxon>
        <taxon>Heteroptera</taxon>
        <taxon>Panheteroptera</taxon>
        <taxon>Pentatomomorpha</taxon>
        <taxon>Pentatomoidea</taxon>
        <taxon>Pentatomidae</taxon>
        <taxon>Pentatominae</taxon>
        <taxon>Nezara</taxon>
    </lineage>
</organism>
<evidence type="ECO:0000313" key="3">
    <source>
        <dbReference type="Proteomes" id="UP001152798"/>
    </source>
</evidence>
<keyword evidence="3" id="KW-1185">Reference proteome</keyword>
<proteinExistence type="predicted"/>
<evidence type="ECO:0008006" key="4">
    <source>
        <dbReference type="Google" id="ProtNLM"/>
    </source>
</evidence>
<dbReference type="Proteomes" id="UP001152798">
    <property type="component" value="Chromosome 5"/>
</dbReference>
<accession>A0A9P0MNQ5</accession>
<dbReference type="EMBL" id="OV725081">
    <property type="protein sequence ID" value="CAH1401693.1"/>
    <property type="molecule type" value="Genomic_DNA"/>
</dbReference>
<sequence length="63" mass="7128">MKVFIISIFLVICYLNLISSAPDHKIEKRYNSSTTDTPNMDGWGQAIDTLEQFIFGSNPYILG</sequence>
<protein>
    <recommendedName>
        <fullName evidence="4">Neuropeptide</fullName>
    </recommendedName>
</protein>
<dbReference type="AlphaFoldDB" id="A0A9P0MNQ5"/>